<dbReference type="Gene3D" id="1.10.290.10">
    <property type="entry name" value="Topoisomerase I, domain 4"/>
    <property type="match status" value="1"/>
</dbReference>
<dbReference type="PANTHER" id="PTHR42785">
    <property type="entry name" value="DNA TOPOISOMERASE, TYPE IA, CORE"/>
    <property type="match status" value="1"/>
</dbReference>
<dbReference type="InterPro" id="IPR013824">
    <property type="entry name" value="Topo_IA_cen_sub1"/>
</dbReference>
<evidence type="ECO:0000256" key="5">
    <source>
        <dbReference type="ARBA" id="ARBA00023029"/>
    </source>
</evidence>
<dbReference type="GeneID" id="93676539"/>
<dbReference type="AlphaFoldDB" id="A0A0P7CNA5"/>
<comment type="function">
    <text evidence="8">Releases the supercoiling and torsional tension of DNA, which is introduced during the DNA replication and transcription, by transiently cleaving and rejoining one strand of the DNA duplex. Introduces a single-strand break via transesterification at a target site in duplex DNA. The scissile phosphodiester is attacked by the catalytic tyrosine of the enzyme, resulting in the formation of a DNA-(5'-phosphotyrosyl)-enzyme intermediate and the expulsion of a 3'-OH DNA strand. The free DNA strand then undergoes passage around the unbroken strand, thus removing DNA supercoils. Finally, in the religation step, the DNA 3'-OH attacks the covalent intermediate to expel the active-site tyrosine and restore the DNA phosphodiester backbone.</text>
</comment>
<dbReference type="PROSITE" id="PS50880">
    <property type="entry name" value="TOPRIM"/>
    <property type="match status" value="1"/>
</dbReference>
<sequence length="636" mass="70711">MKLMIIEAPGKLKKLGPMMKKIRPGEQWTVVATGGHIRDLPEKGMDETMITTGVLKNLRPVYEMLPKSARNVSTIRKALKDATEVYIATDPDREGESIAWHIQQALRISEYKRVTFNEITQNRVREGLANPRKIDGQLVASQQCRRVLDRLVGYPVTQELRRVMGQPTSAGRVQSPALYLVVLREREIRNFKVIHHFGAELTFRDEASSLAWTAAWQPVPDFASKEHPYVQDGTLAARVAATRAVIVESCEDGKKRRPPPAPFISSTLQQAASVALKWDPDKTMQIAQRLYEQGVITYHRTDNPNLADEAMPDIQAVARRQGLDVVDERRTFKAADSAQEGHPAIAPTAWDDEVAGESSDEQALYKLIRIRALASQLADAIYDVRTAKLLAKGPDQRPLRFAATGSSVAYLGWMKLLQQDDTDEESTDLPKNPVPALQPKQILNVLQGEVLNQKTKPPGRFTKASLIKELERRGIGRPSTFSAIVKNITSKGLVVEEKRKLVPGPLGEATVAQLEGRFSFLELAFTSTLEKDLDRIARGEDRYGPVVAKFYEHLQSELESLRQAPTVAMKARSPESSSGAQDGYSCGKCGMPLARRQKRGDGGYDFWGCTGFKANNCRVSYPTVGDKPDMTKPRGM</sequence>
<keyword evidence="6 8" id="KW-0238">DNA-binding</keyword>
<dbReference type="InterPro" id="IPR013826">
    <property type="entry name" value="Topo_IA_cen_sub3"/>
</dbReference>
<dbReference type="Gene3D" id="2.70.20.10">
    <property type="entry name" value="Topoisomerase I, domain 3"/>
    <property type="match status" value="1"/>
</dbReference>
<dbReference type="SUPFAM" id="SSF56712">
    <property type="entry name" value="Prokaryotic type I DNA topoisomerase"/>
    <property type="match status" value="1"/>
</dbReference>
<dbReference type="InterPro" id="IPR005733">
    <property type="entry name" value="TopoI_bac-type"/>
</dbReference>
<dbReference type="GO" id="GO:0003677">
    <property type="term" value="F:DNA binding"/>
    <property type="evidence" value="ECO:0007669"/>
    <property type="project" value="UniProtKB-KW"/>
</dbReference>
<dbReference type="PRINTS" id="PR00417">
    <property type="entry name" value="PRTPISMRASEI"/>
</dbReference>
<dbReference type="SMART" id="SM00493">
    <property type="entry name" value="TOPRIM"/>
    <property type="match status" value="1"/>
</dbReference>
<dbReference type="Pfam" id="PF01131">
    <property type="entry name" value="Topoisom_bac"/>
    <property type="match status" value="1"/>
</dbReference>
<dbReference type="InterPro" id="IPR003601">
    <property type="entry name" value="Topo_IA_2"/>
</dbReference>
<dbReference type="PANTHER" id="PTHR42785:SF1">
    <property type="entry name" value="DNA TOPOISOMERASE"/>
    <property type="match status" value="1"/>
</dbReference>
<dbReference type="GO" id="GO:0003917">
    <property type="term" value="F:DNA topoisomerase type I (single strand cut, ATP-independent) activity"/>
    <property type="evidence" value="ECO:0007669"/>
    <property type="project" value="UniProtKB-UniRule"/>
</dbReference>
<comment type="similarity">
    <text evidence="2 8">Belongs to the type IA topoisomerase family.</text>
</comment>
<dbReference type="SMART" id="SM00437">
    <property type="entry name" value="TOP1Ac"/>
    <property type="match status" value="1"/>
</dbReference>
<feature type="site" description="Interaction with DNA" evidence="8">
    <location>
        <position position="145"/>
    </location>
</feature>
<comment type="caution">
    <text evidence="11">The sequence shown here is derived from an EMBL/GenBank/DDBJ whole genome shotgun (WGS) entry which is preliminary data.</text>
</comment>
<dbReference type="PROSITE" id="PS00396">
    <property type="entry name" value="TOPO_IA_1"/>
    <property type="match status" value="1"/>
</dbReference>
<reference evidence="11 12" key="1">
    <citation type="submission" date="2016-08" db="EMBL/GenBank/DDBJ databases">
        <authorList>
            <person name="Seilhamer J.J."/>
        </authorList>
    </citation>
    <scope>NUCLEOTIDE SEQUENCE [LARGE SCALE GENOMIC DNA]</scope>
    <source>
        <strain evidence="11 12">KH-21-114</strain>
    </source>
</reference>
<dbReference type="NCBIfam" id="TIGR01051">
    <property type="entry name" value="topA_bact"/>
    <property type="match status" value="1"/>
</dbReference>
<evidence type="ECO:0000256" key="2">
    <source>
        <dbReference type="ARBA" id="ARBA00009446"/>
    </source>
</evidence>
<feature type="site" description="Interaction with DNA" evidence="8">
    <location>
        <position position="146"/>
    </location>
</feature>
<dbReference type="InterPro" id="IPR023405">
    <property type="entry name" value="Topo_IA_core_domain"/>
</dbReference>
<dbReference type="InterPro" id="IPR034149">
    <property type="entry name" value="TOPRIM_TopoI"/>
</dbReference>
<feature type="domain" description="Topo IA-type catalytic" evidence="10">
    <location>
        <begin position="135"/>
        <end position="558"/>
    </location>
</feature>
<dbReference type="GO" id="GO:0006265">
    <property type="term" value="P:DNA topological change"/>
    <property type="evidence" value="ECO:0007669"/>
    <property type="project" value="UniProtKB-UniRule"/>
</dbReference>
<dbReference type="CDD" id="cd00186">
    <property type="entry name" value="TOP1Ac"/>
    <property type="match status" value="1"/>
</dbReference>
<dbReference type="CDD" id="cd03363">
    <property type="entry name" value="TOPRIM_TopoIA_TopoI"/>
    <property type="match status" value="1"/>
</dbReference>
<evidence type="ECO:0000259" key="9">
    <source>
        <dbReference type="PROSITE" id="PS50880"/>
    </source>
</evidence>
<dbReference type="Gene3D" id="3.40.50.140">
    <property type="match status" value="1"/>
</dbReference>
<comment type="caution">
    <text evidence="8">Lacks conserved residue(s) required for the propagation of feature annotation.</text>
</comment>
<dbReference type="InterPro" id="IPR013825">
    <property type="entry name" value="Topo_IA_cen_sub2"/>
</dbReference>
<dbReference type="EMBL" id="MINH01000019">
    <property type="protein sequence ID" value="POG09358.1"/>
    <property type="molecule type" value="Genomic_DNA"/>
</dbReference>
<gene>
    <name evidence="8" type="primary">topA</name>
    <name evidence="11" type="ORF">BGP84_06295</name>
</gene>
<dbReference type="RefSeq" id="WP_023628782.1">
    <property type="nucleotide sequence ID" value="NZ_CAKNBT010000061.1"/>
</dbReference>
<proteinExistence type="inferred from homology"/>
<dbReference type="InterPro" id="IPR003602">
    <property type="entry name" value="Topo_IA_DNA-bd_dom"/>
</dbReference>
<dbReference type="Pfam" id="PF01751">
    <property type="entry name" value="Toprim"/>
    <property type="match status" value="1"/>
</dbReference>
<feature type="site" description="Interaction with DNA" evidence="8">
    <location>
        <position position="149"/>
    </location>
</feature>
<evidence type="ECO:0000256" key="3">
    <source>
        <dbReference type="ARBA" id="ARBA00022723"/>
    </source>
</evidence>
<feature type="domain" description="Toprim" evidence="9">
    <location>
        <begin position="1"/>
        <end position="119"/>
    </location>
</feature>
<evidence type="ECO:0000256" key="6">
    <source>
        <dbReference type="ARBA" id="ARBA00023125"/>
    </source>
</evidence>
<dbReference type="PROSITE" id="PS52039">
    <property type="entry name" value="TOPO_IA_2"/>
    <property type="match status" value="1"/>
</dbReference>
<dbReference type="InterPro" id="IPR000380">
    <property type="entry name" value="Topo_IA"/>
</dbReference>
<dbReference type="Gene3D" id="1.10.460.10">
    <property type="entry name" value="Topoisomerase I, domain 2"/>
    <property type="match status" value="1"/>
</dbReference>
<evidence type="ECO:0000313" key="11">
    <source>
        <dbReference type="EMBL" id="POG09358.1"/>
    </source>
</evidence>
<accession>A0A0P7CNA5</accession>
<evidence type="ECO:0000259" key="10">
    <source>
        <dbReference type="PROSITE" id="PS52039"/>
    </source>
</evidence>
<dbReference type="HAMAP" id="MF_00952">
    <property type="entry name" value="Topoisom_1_prok"/>
    <property type="match status" value="1"/>
</dbReference>
<keyword evidence="4" id="KW-0460">Magnesium</keyword>
<feature type="site" description="Interaction with DNA" evidence="8">
    <location>
        <position position="36"/>
    </location>
</feature>
<keyword evidence="7 8" id="KW-0413">Isomerase</keyword>
<evidence type="ECO:0000256" key="8">
    <source>
        <dbReference type="HAMAP-Rule" id="MF_00952"/>
    </source>
</evidence>
<evidence type="ECO:0000256" key="1">
    <source>
        <dbReference type="ARBA" id="ARBA00000213"/>
    </source>
</evidence>
<dbReference type="InterPro" id="IPR006171">
    <property type="entry name" value="TOPRIM_dom"/>
</dbReference>
<comment type="catalytic activity">
    <reaction evidence="1 8">
        <text>ATP-independent breakage of single-stranded DNA, followed by passage and rejoining.</text>
        <dbReference type="EC" id="5.6.2.1"/>
    </reaction>
</comment>
<dbReference type="InterPro" id="IPR023406">
    <property type="entry name" value="Topo_IA_AS"/>
</dbReference>
<dbReference type="InterPro" id="IPR028612">
    <property type="entry name" value="Topoisom_1_IA"/>
</dbReference>
<reference evidence="11 12" key="2">
    <citation type="submission" date="2018-03" db="EMBL/GenBank/DDBJ databases">
        <title>Draft genome of Pseudomonas putida strain KH-21-114.</title>
        <authorList>
            <person name="Yoshizawa S."/>
            <person name="Khan N.H."/>
            <person name="Nishimura M."/>
            <person name="Chiura H.X."/>
            <person name="Ogura Y."/>
            <person name="Hayashi T."/>
            <person name="Kogure K."/>
        </authorList>
    </citation>
    <scope>NUCLEOTIDE SEQUENCE [LARGE SCALE GENOMIC DNA]</scope>
    <source>
        <strain evidence="11 12">KH-21-114</strain>
    </source>
</reference>
<dbReference type="EC" id="5.6.2.1" evidence="8"/>
<feature type="region of interest" description="Interaction with DNA" evidence="8">
    <location>
        <begin position="169"/>
        <end position="174"/>
    </location>
</feature>
<dbReference type="OrthoDB" id="9804262at2"/>
<evidence type="ECO:0000256" key="4">
    <source>
        <dbReference type="ARBA" id="ARBA00022842"/>
    </source>
</evidence>
<comment type="subunit">
    <text evidence="8">Monomer.</text>
</comment>
<name>A0A0P7CNA5_PSEPU</name>
<dbReference type="InterPro" id="IPR013497">
    <property type="entry name" value="Topo_IA_cen"/>
</dbReference>
<feature type="site" description="Interaction with DNA" evidence="8">
    <location>
        <position position="300"/>
    </location>
</feature>
<evidence type="ECO:0000313" key="12">
    <source>
        <dbReference type="Proteomes" id="UP000237230"/>
    </source>
</evidence>
<protein>
    <recommendedName>
        <fullName evidence="8">DNA topoisomerase 1</fullName>
        <ecNumber evidence="8">5.6.2.1</ecNumber>
    </recommendedName>
    <alternativeName>
        <fullName evidence="8">DNA topoisomerase I</fullName>
    </alternativeName>
</protein>
<keyword evidence="3" id="KW-0479">Metal-binding</keyword>
<feature type="active site" description="O-(5'-phospho-DNA)-tyrosine intermediate" evidence="8">
    <location>
        <position position="298"/>
    </location>
</feature>
<evidence type="ECO:0000256" key="7">
    <source>
        <dbReference type="ARBA" id="ARBA00023235"/>
    </source>
</evidence>
<dbReference type="GO" id="GO:0046872">
    <property type="term" value="F:metal ion binding"/>
    <property type="evidence" value="ECO:0007669"/>
    <property type="project" value="UniProtKB-KW"/>
</dbReference>
<organism evidence="11 12">
    <name type="scientific">Pseudomonas putida</name>
    <name type="common">Arthrobacter siderocapsulatus</name>
    <dbReference type="NCBI Taxonomy" id="303"/>
    <lineage>
        <taxon>Bacteria</taxon>
        <taxon>Pseudomonadati</taxon>
        <taxon>Pseudomonadota</taxon>
        <taxon>Gammaproteobacteria</taxon>
        <taxon>Pseudomonadales</taxon>
        <taxon>Pseudomonadaceae</taxon>
        <taxon>Pseudomonas</taxon>
    </lineage>
</organism>
<feature type="site" description="Interaction with DNA" evidence="8">
    <location>
        <position position="154"/>
    </location>
</feature>
<dbReference type="Proteomes" id="UP000237230">
    <property type="component" value="Unassembled WGS sequence"/>
</dbReference>
<dbReference type="SMART" id="SM00436">
    <property type="entry name" value="TOP1Bc"/>
    <property type="match status" value="1"/>
</dbReference>
<keyword evidence="5 8" id="KW-0799">Topoisomerase</keyword>